<dbReference type="AlphaFoldDB" id="A0A5E5P7N0"/>
<dbReference type="Proteomes" id="UP000364291">
    <property type="component" value="Unassembled WGS sequence"/>
</dbReference>
<dbReference type="EMBL" id="CABPSX010000007">
    <property type="protein sequence ID" value="VVG72522.1"/>
    <property type="molecule type" value="Genomic_DNA"/>
</dbReference>
<proteinExistence type="predicted"/>
<reference evidence="1 2" key="1">
    <citation type="submission" date="2019-08" db="EMBL/GenBank/DDBJ databases">
        <authorList>
            <person name="Peeters C."/>
        </authorList>
    </citation>
    <scope>NUCLEOTIDE SEQUENCE [LARGE SCALE GENOMIC DNA]</scope>
    <source>
        <strain evidence="1 2">LMG 18089</strain>
    </source>
</reference>
<evidence type="ECO:0000313" key="2">
    <source>
        <dbReference type="Proteomes" id="UP000364291"/>
    </source>
</evidence>
<gene>
    <name evidence="1" type="ORF">PAP18089_03518</name>
</gene>
<organism evidence="1 2">
    <name type="scientific">Pandoraea apista</name>
    <dbReference type="NCBI Taxonomy" id="93218"/>
    <lineage>
        <taxon>Bacteria</taxon>
        <taxon>Pseudomonadati</taxon>
        <taxon>Pseudomonadota</taxon>
        <taxon>Betaproteobacteria</taxon>
        <taxon>Burkholderiales</taxon>
        <taxon>Burkholderiaceae</taxon>
        <taxon>Pandoraea</taxon>
    </lineage>
</organism>
<evidence type="ECO:0000313" key="1">
    <source>
        <dbReference type="EMBL" id="VVG72522.1"/>
    </source>
</evidence>
<protein>
    <submittedName>
        <fullName evidence="1">Uncharacterized protein</fullName>
    </submittedName>
</protein>
<sequence length="109" mass="11929">MRLKLLDTLLLWREGFALRGNTPTFKLKLLNPSAQNGLGDADGAACVCVAVILINDKCSSIAFELRGKRTTLFAHQTPLHGEHFRLNECPEGLDHYITTAFYSGGNVPG</sequence>
<accession>A0A5E5P7N0</accession>
<name>A0A5E5P7N0_9BURK</name>